<keyword evidence="2" id="KW-1185">Reference proteome</keyword>
<accession>A0A2P5CMC1</accession>
<dbReference type="OrthoDB" id="1745689at2759"/>
<dbReference type="EMBL" id="JXTC01000349">
    <property type="protein sequence ID" value="PON62199.1"/>
    <property type="molecule type" value="Genomic_DNA"/>
</dbReference>
<dbReference type="PANTHER" id="PTHR48258:SF10">
    <property type="entry name" value="DUF4218 DOMAIN-CONTAINING PROTEIN"/>
    <property type="match status" value="1"/>
</dbReference>
<dbReference type="InParanoid" id="A0A2P5CMC1"/>
<organism evidence="1 2">
    <name type="scientific">Trema orientale</name>
    <name type="common">Charcoal tree</name>
    <name type="synonym">Celtis orientalis</name>
    <dbReference type="NCBI Taxonomy" id="63057"/>
    <lineage>
        <taxon>Eukaryota</taxon>
        <taxon>Viridiplantae</taxon>
        <taxon>Streptophyta</taxon>
        <taxon>Embryophyta</taxon>
        <taxon>Tracheophyta</taxon>
        <taxon>Spermatophyta</taxon>
        <taxon>Magnoliopsida</taxon>
        <taxon>eudicotyledons</taxon>
        <taxon>Gunneridae</taxon>
        <taxon>Pentapetalae</taxon>
        <taxon>rosids</taxon>
        <taxon>fabids</taxon>
        <taxon>Rosales</taxon>
        <taxon>Cannabaceae</taxon>
        <taxon>Trema</taxon>
    </lineage>
</organism>
<evidence type="ECO:0000313" key="1">
    <source>
        <dbReference type="EMBL" id="PON62199.1"/>
    </source>
</evidence>
<dbReference type="Proteomes" id="UP000237000">
    <property type="component" value="Unassembled WGS sequence"/>
</dbReference>
<evidence type="ECO:0000313" key="2">
    <source>
        <dbReference type="Proteomes" id="UP000237000"/>
    </source>
</evidence>
<sequence>MNKTAMWAMENQRHHCLSSHNVSNLSENKNVKDILAKSCKLPIVKEHLDELKTISSVDVQRRHLDEFSSWFEKRIKDLRQTDPTKVTDELYSLASGPDSKVNRYHGCMVDGVKFLIQEKDEHKVTRNSVVCSLDLHGDVPLDFYGILCSVLELNYKSGYRAILFKCKPFADRKLDGRKSCFTTANIQLRDLNYGDHHVFVLADQAVHAFDLDVKYGRVNIQRLQHRLFWDALETTTDEEVEDATVNRTLDTCNFEWSEHVSDIRTRGFVHTSLEPEVINAGVVPNLSGEAVHDQSEMFDDPWIDKPTFYMSSSSSEEKYLSSDADTVVASAAVHLVCCYTRKKTGSSSTVNWCSGKGPTVDLLLGT</sequence>
<dbReference type="PANTHER" id="PTHR48258">
    <property type="entry name" value="DUF4218 DOMAIN-CONTAINING PROTEIN-RELATED"/>
    <property type="match status" value="1"/>
</dbReference>
<protein>
    <submittedName>
        <fullName evidence="1">Uncharacterized protein</fullName>
    </submittedName>
</protein>
<gene>
    <name evidence="1" type="ORF">TorRG33x02_279730</name>
</gene>
<comment type="caution">
    <text evidence="1">The sequence shown here is derived from an EMBL/GenBank/DDBJ whole genome shotgun (WGS) entry which is preliminary data.</text>
</comment>
<reference evidence="2" key="1">
    <citation type="submission" date="2016-06" db="EMBL/GenBank/DDBJ databases">
        <title>Parallel loss of symbiosis genes in relatives of nitrogen-fixing non-legume Parasponia.</title>
        <authorList>
            <person name="Van Velzen R."/>
            <person name="Holmer R."/>
            <person name="Bu F."/>
            <person name="Rutten L."/>
            <person name="Van Zeijl A."/>
            <person name="Liu W."/>
            <person name="Santuari L."/>
            <person name="Cao Q."/>
            <person name="Sharma T."/>
            <person name="Shen D."/>
            <person name="Roswanjaya Y."/>
            <person name="Wardhani T."/>
            <person name="Kalhor M.S."/>
            <person name="Jansen J."/>
            <person name="Van den Hoogen J."/>
            <person name="Gungor B."/>
            <person name="Hartog M."/>
            <person name="Hontelez J."/>
            <person name="Verver J."/>
            <person name="Yang W.-C."/>
            <person name="Schijlen E."/>
            <person name="Repin R."/>
            <person name="Schilthuizen M."/>
            <person name="Schranz E."/>
            <person name="Heidstra R."/>
            <person name="Miyata K."/>
            <person name="Fedorova E."/>
            <person name="Kohlen W."/>
            <person name="Bisseling T."/>
            <person name="Smit S."/>
            <person name="Geurts R."/>
        </authorList>
    </citation>
    <scope>NUCLEOTIDE SEQUENCE [LARGE SCALE GENOMIC DNA]</scope>
    <source>
        <strain evidence="2">cv. RG33-2</strain>
    </source>
</reference>
<proteinExistence type="predicted"/>
<dbReference type="AlphaFoldDB" id="A0A2P5CMC1"/>
<name>A0A2P5CMC1_TREOI</name>